<sequence length="102" mass="11647">MLGNYDNPFSPHMDKKKIRTYCNPECNDYPRVSFGMRLSRKENIRSSANTQLHLASFPSYILEDVFEIMDETVTATTDLESELNEDNYTENPALLGHPGNAD</sequence>
<keyword evidence="3" id="KW-1185">Reference proteome</keyword>
<name>A0A4Y2M6J4_ARAVE</name>
<feature type="region of interest" description="Disordered" evidence="1">
    <location>
        <begin position="77"/>
        <end position="102"/>
    </location>
</feature>
<dbReference type="EMBL" id="BGPR01006828">
    <property type="protein sequence ID" value="GBN22154.1"/>
    <property type="molecule type" value="Genomic_DNA"/>
</dbReference>
<dbReference type="AlphaFoldDB" id="A0A4Y2M6J4"/>
<evidence type="ECO:0000313" key="2">
    <source>
        <dbReference type="EMBL" id="GBN22154.1"/>
    </source>
</evidence>
<comment type="caution">
    <text evidence="2">The sequence shown here is derived from an EMBL/GenBank/DDBJ whole genome shotgun (WGS) entry which is preliminary data.</text>
</comment>
<evidence type="ECO:0000256" key="1">
    <source>
        <dbReference type="SAM" id="MobiDB-lite"/>
    </source>
</evidence>
<dbReference type="Proteomes" id="UP000499080">
    <property type="component" value="Unassembled WGS sequence"/>
</dbReference>
<evidence type="ECO:0000313" key="3">
    <source>
        <dbReference type="Proteomes" id="UP000499080"/>
    </source>
</evidence>
<accession>A0A4Y2M6J4</accession>
<organism evidence="2 3">
    <name type="scientific">Araneus ventricosus</name>
    <name type="common">Orbweaver spider</name>
    <name type="synonym">Epeira ventricosa</name>
    <dbReference type="NCBI Taxonomy" id="182803"/>
    <lineage>
        <taxon>Eukaryota</taxon>
        <taxon>Metazoa</taxon>
        <taxon>Ecdysozoa</taxon>
        <taxon>Arthropoda</taxon>
        <taxon>Chelicerata</taxon>
        <taxon>Arachnida</taxon>
        <taxon>Araneae</taxon>
        <taxon>Araneomorphae</taxon>
        <taxon>Entelegynae</taxon>
        <taxon>Araneoidea</taxon>
        <taxon>Araneidae</taxon>
        <taxon>Araneus</taxon>
    </lineage>
</organism>
<feature type="compositionally biased region" description="Acidic residues" evidence="1">
    <location>
        <begin position="79"/>
        <end position="88"/>
    </location>
</feature>
<proteinExistence type="predicted"/>
<protein>
    <submittedName>
        <fullName evidence="2">Uncharacterized protein</fullName>
    </submittedName>
</protein>
<gene>
    <name evidence="2" type="ORF">AVEN_206264_1</name>
</gene>
<reference evidence="2 3" key="1">
    <citation type="journal article" date="2019" name="Sci. Rep.">
        <title>Orb-weaving spider Araneus ventricosus genome elucidates the spidroin gene catalogue.</title>
        <authorList>
            <person name="Kono N."/>
            <person name="Nakamura H."/>
            <person name="Ohtoshi R."/>
            <person name="Moran D.A.P."/>
            <person name="Shinohara A."/>
            <person name="Yoshida Y."/>
            <person name="Fujiwara M."/>
            <person name="Mori M."/>
            <person name="Tomita M."/>
            <person name="Arakawa K."/>
        </authorList>
    </citation>
    <scope>NUCLEOTIDE SEQUENCE [LARGE SCALE GENOMIC DNA]</scope>
</reference>